<dbReference type="Proteomes" id="UP000254519">
    <property type="component" value="Unassembled WGS sequence"/>
</dbReference>
<dbReference type="RefSeq" id="WP_115360769.1">
    <property type="nucleotide sequence ID" value="NZ_CP038012.1"/>
</dbReference>
<sequence>MAEKIKEFHFWIPLFLLGINIVFLAFMIEELIDASPPNYGSLGFLMPIIGLISFLYIRKFKGKKFAGLKRGLQVLNWLFIIFPVIILCIFILAFI</sequence>
<evidence type="ECO:0000313" key="2">
    <source>
        <dbReference type="EMBL" id="SUJ03303.1"/>
    </source>
</evidence>
<keyword evidence="1" id="KW-0472">Membrane</keyword>
<feature type="transmembrane region" description="Helical" evidence="1">
    <location>
        <begin position="39"/>
        <end position="57"/>
    </location>
</feature>
<keyword evidence="1" id="KW-1133">Transmembrane helix</keyword>
<proteinExistence type="predicted"/>
<reference evidence="2 3" key="1">
    <citation type="submission" date="2018-06" db="EMBL/GenBank/DDBJ databases">
        <authorList>
            <consortium name="Pathogen Informatics"/>
            <person name="Doyle S."/>
        </authorList>
    </citation>
    <scope>NUCLEOTIDE SEQUENCE [LARGE SCALE GENOMIC DNA]</scope>
    <source>
        <strain evidence="3">ATCC 11859 / DSM 33 / NCIB 8841 / NCTC 4822</strain>
    </source>
</reference>
<name>A0A380BMK3_SPOPA</name>
<gene>
    <name evidence="2" type="ORF">NCTC4822_01399</name>
</gene>
<feature type="transmembrane region" description="Helical" evidence="1">
    <location>
        <begin position="77"/>
        <end position="94"/>
    </location>
</feature>
<keyword evidence="1" id="KW-0812">Transmembrane</keyword>
<evidence type="ECO:0000313" key="3">
    <source>
        <dbReference type="Proteomes" id="UP000254519"/>
    </source>
</evidence>
<feature type="transmembrane region" description="Helical" evidence="1">
    <location>
        <begin position="7"/>
        <end position="27"/>
    </location>
</feature>
<dbReference type="EMBL" id="UGYZ01000002">
    <property type="protein sequence ID" value="SUJ03303.1"/>
    <property type="molecule type" value="Genomic_DNA"/>
</dbReference>
<dbReference type="OrthoDB" id="2429059at2"/>
<keyword evidence="3" id="KW-1185">Reference proteome</keyword>
<accession>A0A380BMK3</accession>
<evidence type="ECO:0000256" key="1">
    <source>
        <dbReference type="SAM" id="Phobius"/>
    </source>
</evidence>
<protein>
    <submittedName>
        <fullName evidence="2">Uncharacterized protein</fullName>
    </submittedName>
</protein>
<organism evidence="2 3">
    <name type="scientific">Sporosarcina pasteurii</name>
    <name type="common">Bacillus pasteurii</name>
    <dbReference type="NCBI Taxonomy" id="1474"/>
    <lineage>
        <taxon>Bacteria</taxon>
        <taxon>Bacillati</taxon>
        <taxon>Bacillota</taxon>
        <taxon>Bacilli</taxon>
        <taxon>Bacillales</taxon>
        <taxon>Caryophanaceae</taxon>
        <taxon>Sporosarcina</taxon>
    </lineage>
</organism>
<dbReference type="AlphaFoldDB" id="A0A380BMK3"/>